<dbReference type="AlphaFoldDB" id="A0A1J7FNI5"/>
<evidence type="ECO:0000313" key="1">
    <source>
        <dbReference type="EMBL" id="OIV89471.1"/>
    </source>
</evidence>
<dbReference type="Gramene" id="OIV89471">
    <property type="protein sequence ID" value="OIV89471"/>
    <property type="gene ID" value="TanjilG_20933"/>
</dbReference>
<sequence length="119" mass="12889">MKLVTMEFVVEGSFAKEQSCVGIVTVVETTPVAMEIDGEEKLYEKKSSGKAILEKMNSDELVTDLTIAKGNRTELNSVEVHARNSGAETISNVESAPELIRIQDCSGSKIPTVDDPESI</sequence>
<gene>
    <name evidence="1" type="ORF">TanjilG_20933</name>
</gene>
<accession>A0A1J7FNI5</accession>
<evidence type="ECO:0000313" key="2">
    <source>
        <dbReference type="Proteomes" id="UP000188354"/>
    </source>
</evidence>
<keyword evidence="2" id="KW-1185">Reference proteome</keyword>
<reference evidence="1 2" key="1">
    <citation type="journal article" date="2017" name="Plant Biotechnol. J.">
        <title>A comprehensive draft genome sequence for lupin (Lupinus angustifolius), an emerging health food: insights into plant-microbe interactions and legume evolution.</title>
        <authorList>
            <person name="Hane J.K."/>
            <person name="Ming Y."/>
            <person name="Kamphuis L.G."/>
            <person name="Nelson M.N."/>
            <person name="Garg G."/>
            <person name="Atkins C.A."/>
            <person name="Bayer P.E."/>
            <person name="Bravo A."/>
            <person name="Bringans S."/>
            <person name="Cannon S."/>
            <person name="Edwards D."/>
            <person name="Foley R."/>
            <person name="Gao L.L."/>
            <person name="Harrison M.J."/>
            <person name="Huang W."/>
            <person name="Hurgobin B."/>
            <person name="Li S."/>
            <person name="Liu C.W."/>
            <person name="McGrath A."/>
            <person name="Morahan G."/>
            <person name="Murray J."/>
            <person name="Weller J."/>
            <person name="Jian J."/>
            <person name="Singh K.B."/>
        </authorList>
    </citation>
    <scope>NUCLEOTIDE SEQUENCE [LARGE SCALE GENOMIC DNA]</scope>
    <source>
        <strain evidence="2">cv. Tanjil</strain>
        <tissue evidence="1">Whole plant</tissue>
    </source>
</reference>
<protein>
    <submittedName>
        <fullName evidence="1">Uncharacterized protein</fullName>
    </submittedName>
</protein>
<dbReference type="Proteomes" id="UP000188354">
    <property type="component" value="Unassembled WGS sequence"/>
</dbReference>
<name>A0A1J7FNI5_LUPAN</name>
<dbReference type="EMBL" id="KV862289">
    <property type="protein sequence ID" value="OIV89471.1"/>
    <property type="molecule type" value="Genomic_DNA"/>
</dbReference>
<organism evidence="1 2">
    <name type="scientific">Lupinus angustifolius</name>
    <name type="common">Narrow-leaved blue lupine</name>
    <dbReference type="NCBI Taxonomy" id="3871"/>
    <lineage>
        <taxon>Eukaryota</taxon>
        <taxon>Viridiplantae</taxon>
        <taxon>Streptophyta</taxon>
        <taxon>Embryophyta</taxon>
        <taxon>Tracheophyta</taxon>
        <taxon>Spermatophyta</taxon>
        <taxon>Magnoliopsida</taxon>
        <taxon>eudicotyledons</taxon>
        <taxon>Gunneridae</taxon>
        <taxon>Pentapetalae</taxon>
        <taxon>rosids</taxon>
        <taxon>fabids</taxon>
        <taxon>Fabales</taxon>
        <taxon>Fabaceae</taxon>
        <taxon>Papilionoideae</taxon>
        <taxon>50 kb inversion clade</taxon>
        <taxon>genistoids sensu lato</taxon>
        <taxon>core genistoids</taxon>
        <taxon>Genisteae</taxon>
        <taxon>Lupinus</taxon>
    </lineage>
</organism>
<proteinExistence type="predicted"/>